<dbReference type="AlphaFoldDB" id="S8BE93"/>
<organism evidence="2 3">
    <name type="scientific">Penicillium oxalicum (strain 114-2 / CGMCC 5302)</name>
    <name type="common">Penicillium decumbens</name>
    <dbReference type="NCBI Taxonomy" id="933388"/>
    <lineage>
        <taxon>Eukaryota</taxon>
        <taxon>Fungi</taxon>
        <taxon>Dikarya</taxon>
        <taxon>Ascomycota</taxon>
        <taxon>Pezizomycotina</taxon>
        <taxon>Eurotiomycetes</taxon>
        <taxon>Eurotiomycetidae</taxon>
        <taxon>Eurotiales</taxon>
        <taxon>Aspergillaceae</taxon>
        <taxon>Penicillium</taxon>
    </lineage>
</organism>
<evidence type="ECO:0000313" key="2">
    <source>
        <dbReference type="EMBL" id="EPS33337.1"/>
    </source>
</evidence>
<dbReference type="Proteomes" id="UP000019376">
    <property type="component" value="Unassembled WGS sequence"/>
</dbReference>
<evidence type="ECO:0000313" key="3">
    <source>
        <dbReference type="Proteomes" id="UP000019376"/>
    </source>
</evidence>
<reference evidence="2 3" key="1">
    <citation type="journal article" date="2013" name="PLoS ONE">
        <title>Genomic and secretomic analyses reveal unique features of the lignocellulolytic enzyme system of Penicillium decumbens.</title>
        <authorList>
            <person name="Liu G."/>
            <person name="Zhang L."/>
            <person name="Wei X."/>
            <person name="Zou G."/>
            <person name="Qin Y."/>
            <person name="Ma L."/>
            <person name="Li J."/>
            <person name="Zheng H."/>
            <person name="Wang S."/>
            <person name="Wang C."/>
            <person name="Xun L."/>
            <person name="Zhao G.-P."/>
            <person name="Zhou Z."/>
            <person name="Qu Y."/>
        </authorList>
    </citation>
    <scope>NUCLEOTIDE SEQUENCE [LARGE SCALE GENOMIC DNA]</scope>
    <source>
        <strain evidence="3">114-2 / CGMCC 5302</strain>
    </source>
</reference>
<protein>
    <submittedName>
        <fullName evidence="2">Uncharacterized protein</fullName>
    </submittedName>
</protein>
<evidence type="ECO:0000256" key="1">
    <source>
        <dbReference type="SAM" id="MobiDB-lite"/>
    </source>
</evidence>
<dbReference type="HOGENOM" id="CLU_2655277_0_0_1"/>
<proteinExistence type="predicted"/>
<gene>
    <name evidence="2" type="ORF">PDE_08299</name>
</gene>
<accession>S8BE93</accession>
<feature type="region of interest" description="Disordered" evidence="1">
    <location>
        <begin position="1"/>
        <end position="25"/>
    </location>
</feature>
<name>S8BE93_PENO1</name>
<keyword evidence="3" id="KW-1185">Reference proteome</keyword>
<dbReference type="EMBL" id="KB644415">
    <property type="protein sequence ID" value="EPS33337.1"/>
    <property type="molecule type" value="Genomic_DNA"/>
</dbReference>
<sequence length="76" mass="8724">MKSPATQKPTRAHRPTPLTKRSNSPFHTYKWEGLRIPCTCHWLHSYHHVALKVSMIAFQALEGRSRQLQSLLEGSS</sequence>